<keyword evidence="5 6" id="KW-0472">Membrane</keyword>
<reference evidence="8" key="1">
    <citation type="submission" date="2025-08" db="UniProtKB">
        <authorList>
            <consortium name="RefSeq"/>
        </authorList>
    </citation>
    <scope>IDENTIFICATION</scope>
</reference>
<comment type="subcellular location">
    <subcellularLocation>
        <location evidence="1">Membrane</location>
        <topology evidence="1">Multi-pass membrane protein</topology>
    </subcellularLocation>
</comment>
<evidence type="ECO:0000256" key="3">
    <source>
        <dbReference type="ARBA" id="ARBA00022692"/>
    </source>
</evidence>
<proteinExistence type="inferred from homology"/>
<evidence type="ECO:0000256" key="1">
    <source>
        <dbReference type="ARBA" id="ARBA00004141"/>
    </source>
</evidence>
<dbReference type="RefSeq" id="XP_008592292.1">
    <property type="nucleotide sequence ID" value="XM_008594070.1"/>
</dbReference>
<dbReference type="InterPro" id="IPR007237">
    <property type="entry name" value="CD20-like"/>
</dbReference>
<feature type="non-terminal residue" evidence="8">
    <location>
        <position position="1"/>
    </location>
</feature>
<comment type="similarity">
    <text evidence="2">Belongs to the MS4A family.</text>
</comment>
<gene>
    <name evidence="8" type="primary">LOC103609782</name>
</gene>
<dbReference type="InterPro" id="IPR030417">
    <property type="entry name" value="MS4A"/>
</dbReference>
<accession>A0ABM0SHF1</accession>
<dbReference type="Pfam" id="PF04103">
    <property type="entry name" value="CD20"/>
    <property type="match status" value="1"/>
</dbReference>
<protein>
    <submittedName>
        <fullName evidence="8">Membrane-spanning 4-domains subfamily A member 4A-like</fullName>
    </submittedName>
</protein>
<feature type="transmembrane region" description="Helical" evidence="6">
    <location>
        <begin position="67"/>
        <end position="88"/>
    </location>
</feature>
<dbReference type="PANTHER" id="PTHR23320:SF128">
    <property type="entry name" value="MEMBRANE-SPANNING 4-DOMAINS SUBFAMILY A MEMBER 4A"/>
    <property type="match status" value="1"/>
</dbReference>
<keyword evidence="4 6" id="KW-1133">Transmembrane helix</keyword>
<feature type="transmembrane region" description="Helical" evidence="6">
    <location>
        <begin position="24"/>
        <end position="47"/>
    </location>
</feature>
<organism evidence="7 8">
    <name type="scientific">Galeopterus variegatus</name>
    <name type="common">Malayan flying lemur</name>
    <name type="synonym">Cynocephalus variegatus</name>
    <dbReference type="NCBI Taxonomy" id="482537"/>
    <lineage>
        <taxon>Eukaryota</taxon>
        <taxon>Metazoa</taxon>
        <taxon>Chordata</taxon>
        <taxon>Craniata</taxon>
        <taxon>Vertebrata</taxon>
        <taxon>Euteleostomi</taxon>
        <taxon>Mammalia</taxon>
        <taxon>Eutheria</taxon>
        <taxon>Euarchontoglires</taxon>
        <taxon>Dermoptera</taxon>
        <taxon>Cynocephalidae</taxon>
        <taxon>Galeopterus</taxon>
    </lineage>
</organism>
<dbReference type="GeneID" id="103609782"/>
<name>A0ABM0SHF1_GALVR</name>
<sequence length="145" mass="14894">FIITGSLSIAAGTRTTKGLVQGSLGLNIVSSLMAASGILFSAISLSIISSGIPDCLSHEAVDDCPMIMSILMGLNGMVLILSVLEFCIAVSLSAFGCKATCCNPGGVMLILPSYPHMAETASPVPVKGVLMPPSDQHENVPENLC</sequence>
<evidence type="ECO:0000313" key="7">
    <source>
        <dbReference type="Proteomes" id="UP000694923"/>
    </source>
</evidence>
<keyword evidence="7" id="KW-1185">Reference proteome</keyword>
<evidence type="ECO:0000256" key="6">
    <source>
        <dbReference type="SAM" id="Phobius"/>
    </source>
</evidence>
<evidence type="ECO:0000256" key="5">
    <source>
        <dbReference type="ARBA" id="ARBA00023136"/>
    </source>
</evidence>
<dbReference type="PANTHER" id="PTHR23320">
    <property type="entry name" value="MEMBRANE-SPANNING 4-DOMAINS SUBFAMILY A MS4A -RELATED"/>
    <property type="match status" value="1"/>
</dbReference>
<evidence type="ECO:0000313" key="8">
    <source>
        <dbReference type="RefSeq" id="XP_008592292.1"/>
    </source>
</evidence>
<evidence type="ECO:0000256" key="2">
    <source>
        <dbReference type="ARBA" id="ARBA00009565"/>
    </source>
</evidence>
<dbReference type="Proteomes" id="UP000694923">
    <property type="component" value="Unplaced"/>
</dbReference>
<keyword evidence="3 6" id="KW-0812">Transmembrane</keyword>
<evidence type="ECO:0000256" key="4">
    <source>
        <dbReference type="ARBA" id="ARBA00022989"/>
    </source>
</evidence>